<name>A0A919DA63_9GAMM</name>
<dbReference type="Gene3D" id="1.20.1250.20">
    <property type="entry name" value="MFS general substrate transporter like domains"/>
    <property type="match status" value="1"/>
</dbReference>
<dbReference type="PANTHER" id="PTHR43596:SF1">
    <property type="entry name" value="ADP,ATP CARRIER PROTEIN"/>
    <property type="match status" value="1"/>
</dbReference>
<evidence type="ECO:0000313" key="6">
    <source>
        <dbReference type="Proteomes" id="UP000636453"/>
    </source>
</evidence>
<dbReference type="EMBL" id="BNCF01000005">
    <property type="protein sequence ID" value="GHE31453.1"/>
    <property type="molecule type" value="Genomic_DNA"/>
</dbReference>
<feature type="transmembrane region" description="Helical" evidence="4">
    <location>
        <begin position="295"/>
        <end position="315"/>
    </location>
</feature>
<feature type="transmembrane region" description="Helical" evidence="4">
    <location>
        <begin position="256"/>
        <end position="275"/>
    </location>
</feature>
<comment type="caution">
    <text evidence="5">The sequence shown here is derived from an EMBL/GenBank/DDBJ whole genome shotgun (WGS) entry which is preliminary data.</text>
</comment>
<feature type="transmembrane region" description="Helical" evidence="4">
    <location>
        <begin position="171"/>
        <end position="190"/>
    </location>
</feature>
<accession>A0A919DA63</accession>
<keyword evidence="1 4" id="KW-0812">Transmembrane</keyword>
<dbReference type="InterPro" id="IPR011701">
    <property type="entry name" value="MFS"/>
</dbReference>
<reference evidence="5" key="1">
    <citation type="journal article" date="2014" name="Int. J. Syst. Evol. Microbiol.">
        <title>Complete genome sequence of Corynebacterium casei LMG S-19264T (=DSM 44701T), isolated from a smear-ripened cheese.</title>
        <authorList>
            <consortium name="US DOE Joint Genome Institute (JGI-PGF)"/>
            <person name="Walter F."/>
            <person name="Albersmeier A."/>
            <person name="Kalinowski J."/>
            <person name="Ruckert C."/>
        </authorList>
    </citation>
    <scope>NUCLEOTIDE SEQUENCE</scope>
    <source>
        <strain evidence="5">KCTC 32020</strain>
    </source>
</reference>
<dbReference type="InterPro" id="IPR036259">
    <property type="entry name" value="MFS_trans_sf"/>
</dbReference>
<evidence type="ECO:0000313" key="5">
    <source>
        <dbReference type="EMBL" id="GHE31453.1"/>
    </source>
</evidence>
<sequence length="449" mass="49676">MSTQPELSRSARPWTALQAHLGDAALWWAALYFFSLLTGYYVLRPVRDAMGASADAAAIFPRAWLEWAQRRGFELGDFTLQLLFTGTFVSMLLLQPVYGWLVSRHPRRVFLPAVYGVFIACLLAFYWAFDRDVTGRGAAFFVFIAVFNLFAVSVFWSYMADVFDNEHAKKVYGYIGAGGTVGAMLGPLLTRTLVERIGVGNLLLVSASFLAVCLVCIVRLRPWALRRERAAGDARDGRAMGGSVLAGLRLVWERPLLRAIALLMFFGIGVGTMLYNEQAAIARRFYVDDEARTAYYANIDLAINLLTLTVQVLLTRWLLRRFGVGPLLLIPGFAVLLGFALLSASPLPVLVAVVQIVTRSSEFSLNKPARETLYTRVDRESRYKAKAVIDTAVYRGADLTFVWAHKAVAALGSSAVFLFGTLLAAGMTFGAWRVVRAQRTLPSSPVERS</sequence>
<dbReference type="SUPFAM" id="SSF103473">
    <property type="entry name" value="MFS general substrate transporter"/>
    <property type="match status" value="1"/>
</dbReference>
<organism evidence="5 6">
    <name type="scientific">Vulcaniibacterium thermophilum</name>
    <dbReference type="NCBI Taxonomy" id="1169913"/>
    <lineage>
        <taxon>Bacteria</taxon>
        <taxon>Pseudomonadati</taxon>
        <taxon>Pseudomonadota</taxon>
        <taxon>Gammaproteobacteria</taxon>
        <taxon>Lysobacterales</taxon>
        <taxon>Lysobacteraceae</taxon>
        <taxon>Vulcaniibacterium</taxon>
    </lineage>
</organism>
<feature type="transmembrane region" description="Helical" evidence="4">
    <location>
        <begin position="202"/>
        <end position="220"/>
    </location>
</feature>
<evidence type="ECO:0000256" key="3">
    <source>
        <dbReference type="ARBA" id="ARBA00023136"/>
    </source>
</evidence>
<proteinExistence type="predicted"/>
<dbReference type="Proteomes" id="UP000636453">
    <property type="component" value="Unassembled WGS sequence"/>
</dbReference>
<reference evidence="5" key="2">
    <citation type="submission" date="2020-09" db="EMBL/GenBank/DDBJ databases">
        <authorList>
            <person name="Sun Q."/>
            <person name="Kim S."/>
        </authorList>
    </citation>
    <scope>NUCLEOTIDE SEQUENCE</scope>
    <source>
        <strain evidence="5">KCTC 32020</strain>
    </source>
</reference>
<protein>
    <submittedName>
        <fullName evidence="5">MFS transporter</fullName>
    </submittedName>
</protein>
<feature type="transmembrane region" description="Helical" evidence="4">
    <location>
        <begin position="80"/>
        <end position="102"/>
    </location>
</feature>
<evidence type="ECO:0000256" key="4">
    <source>
        <dbReference type="SAM" id="Phobius"/>
    </source>
</evidence>
<dbReference type="CDD" id="cd06174">
    <property type="entry name" value="MFS"/>
    <property type="match status" value="1"/>
</dbReference>
<dbReference type="Pfam" id="PF07690">
    <property type="entry name" value="MFS_1"/>
    <property type="match status" value="1"/>
</dbReference>
<feature type="transmembrane region" description="Helical" evidence="4">
    <location>
        <begin position="327"/>
        <end position="357"/>
    </location>
</feature>
<dbReference type="AlphaFoldDB" id="A0A919DA63"/>
<evidence type="ECO:0000256" key="2">
    <source>
        <dbReference type="ARBA" id="ARBA00022989"/>
    </source>
</evidence>
<feature type="transmembrane region" description="Helical" evidence="4">
    <location>
        <begin position="140"/>
        <end position="159"/>
    </location>
</feature>
<dbReference type="GO" id="GO:0022857">
    <property type="term" value="F:transmembrane transporter activity"/>
    <property type="evidence" value="ECO:0007669"/>
    <property type="project" value="InterPro"/>
</dbReference>
<evidence type="ECO:0000256" key="1">
    <source>
        <dbReference type="ARBA" id="ARBA00022692"/>
    </source>
</evidence>
<dbReference type="OrthoDB" id="199378at2"/>
<feature type="transmembrane region" description="Helical" evidence="4">
    <location>
        <begin position="109"/>
        <end position="128"/>
    </location>
</feature>
<feature type="transmembrane region" description="Helical" evidence="4">
    <location>
        <begin position="21"/>
        <end position="43"/>
    </location>
</feature>
<dbReference type="PANTHER" id="PTHR43596">
    <property type="entry name" value="ADP,ATP CARRIER PROTEIN"/>
    <property type="match status" value="1"/>
</dbReference>
<feature type="transmembrane region" description="Helical" evidence="4">
    <location>
        <begin position="407"/>
        <end position="432"/>
    </location>
</feature>
<keyword evidence="2 4" id="KW-1133">Transmembrane helix</keyword>
<keyword evidence="3 4" id="KW-0472">Membrane</keyword>
<keyword evidence="6" id="KW-1185">Reference proteome</keyword>
<gene>
    <name evidence="5" type="ORF">GCM10007167_11780</name>
</gene>
<dbReference type="RefSeq" id="WP_146473158.1">
    <property type="nucleotide sequence ID" value="NZ_BNCF01000005.1"/>
</dbReference>